<gene>
    <name evidence="2" type="ORF">RC62_1967</name>
</gene>
<dbReference type="STRING" id="362413.RC62_1967"/>
<dbReference type="Proteomes" id="UP000050443">
    <property type="component" value="Unassembled WGS sequence"/>
</dbReference>
<sequence length="46" mass="5075">MTNQGLNFKVFENEKLSKNHQKTVRGGDDDPTKGNGNGNTKPEVTK</sequence>
<feature type="region of interest" description="Disordered" evidence="1">
    <location>
        <begin position="1"/>
        <end position="46"/>
    </location>
</feature>
<dbReference type="OrthoDB" id="1376192at2"/>
<evidence type="ECO:0000256" key="1">
    <source>
        <dbReference type="SAM" id="MobiDB-lite"/>
    </source>
</evidence>
<protein>
    <submittedName>
        <fullName evidence="2">Uncharacterized protein</fullName>
    </submittedName>
</protein>
<comment type="caution">
    <text evidence="2">The sequence shown here is derived from an EMBL/GenBank/DDBJ whole genome shotgun (WGS) entry which is preliminary data.</text>
</comment>
<dbReference type="RefSeq" id="WP_157472559.1">
    <property type="nucleotide sequence ID" value="NZ_JRLF01000014.1"/>
</dbReference>
<accession>A0A0Q0S5I9</accession>
<name>A0A0Q0S5I9_9FLAO</name>
<dbReference type="EMBL" id="JRLF01000014">
    <property type="protein sequence ID" value="KQB38608.1"/>
    <property type="molecule type" value="Genomic_DNA"/>
</dbReference>
<evidence type="ECO:0000313" key="2">
    <source>
        <dbReference type="EMBL" id="KQB38608.1"/>
    </source>
</evidence>
<proteinExistence type="predicted"/>
<dbReference type="AlphaFoldDB" id="A0A0Q0S5I9"/>
<evidence type="ECO:0000313" key="3">
    <source>
        <dbReference type="Proteomes" id="UP000050443"/>
    </source>
</evidence>
<dbReference type="PATRIC" id="fig|362413.3.peg.1915"/>
<reference evidence="2 3" key="1">
    <citation type="submission" date="2014-09" db="EMBL/GenBank/DDBJ databases">
        <title>Genome sequence of Flavobacterium aquidurense RC62.</title>
        <authorList>
            <person name="Kim J.F."/>
            <person name="Kwak M.-J."/>
        </authorList>
    </citation>
    <scope>NUCLEOTIDE SEQUENCE [LARGE SCALE GENOMIC DNA]</scope>
    <source>
        <strain evidence="2 3">RC62</strain>
    </source>
</reference>
<organism evidence="2 3">
    <name type="scientific">Flavobacterium aquidurense</name>
    <dbReference type="NCBI Taxonomy" id="362413"/>
    <lineage>
        <taxon>Bacteria</taxon>
        <taxon>Pseudomonadati</taxon>
        <taxon>Bacteroidota</taxon>
        <taxon>Flavobacteriia</taxon>
        <taxon>Flavobacteriales</taxon>
        <taxon>Flavobacteriaceae</taxon>
        <taxon>Flavobacterium</taxon>
    </lineage>
</organism>